<reference evidence="2" key="1">
    <citation type="submission" date="2020-10" db="EMBL/GenBank/DDBJ databases">
        <authorList>
            <person name="Gilroy R."/>
        </authorList>
    </citation>
    <scope>NUCLEOTIDE SEQUENCE</scope>
    <source>
        <strain evidence="2">8207</strain>
    </source>
</reference>
<evidence type="ECO:0000256" key="1">
    <source>
        <dbReference type="SAM" id="SignalP"/>
    </source>
</evidence>
<feature type="signal peptide" evidence="1">
    <location>
        <begin position="1"/>
        <end position="24"/>
    </location>
</feature>
<protein>
    <submittedName>
        <fullName evidence="2">Uncharacterized protein</fullName>
    </submittedName>
</protein>
<gene>
    <name evidence="2" type="ORF">IAC69_01535</name>
</gene>
<proteinExistence type="predicted"/>
<feature type="chain" id="PRO_5039259560" evidence="1">
    <location>
        <begin position="25"/>
        <end position="526"/>
    </location>
</feature>
<organism evidence="2 3">
    <name type="scientific">Candidatus Enterousia avistercoris</name>
    <dbReference type="NCBI Taxonomy" id="2840788"/>
    <lineage>
        <taxon>Bacteria</taxon>
        <taxon>Pseudomonadati</taxon>
        <taxon>Pseudomonadota</taxon>
        <taxon>Alphaproteobacteria</taxon>
        <taxon>Candidatus Enterousia</taxon>
    </lineage>
</organism>
<accession>A0A9D9DEE6</accession>
<sequence length="526" mass="57111">MRILNNIFICVLCCGLGCIDNANAYVFYSDLAGPRYEITENIEIKDNVRIDIENMTVADGMVRVDVVNNGYLETNFDIHNNVQLYIQNSGEMNSSFSLGDGVHVIQVVKSNDDLNSLGLESGFDVVVGGENTISLNGLLAVATGADNIELNNSRLYMDNSTMRDFKSAGAPGIKLVGTIVVHADSVAGLSGRPLLENTYGTGKVFLDIDNMNPLYAVQTKIVGGNVYADIIRETDFLKIFDNDKTGKFLNALRSKNPGDKLVVALDGAESISEMRDIMAGAVRMNPGLLMRPVRVFNRFEMDDLAFENLHGFVAEPLFVATDEMKMWGINFGGAFDVSENLNMALSAHVAEFDYVDDINDYGGVLYGGNARIRYEGDIVFARAGVGVSITDFDIDMVLVDDEIIDNPYGFSGYGVSDIGVKFSYGKLNLLPFARFGIDYINLESDTDLDLFTGIGADFEIDVGTADLKYGYGVRVAGDTRGTFDAMGVIRIYSDADSAGGDVGVGVVYDDDLGLAYKISIGANFVF</sequence>
<reference evidence="2" key="2">
    <citation type="journal article" date="2021" name="PeerJ">
        <title>Extensive microbial diversity within the chicken gut microbiome revealed by metagenomics and culture.</title>
        <authorList>
            <person name="Gilroy R."/>
            <person name="Ravi A."/>
            <person name="Getino M."/>
            <person name="Pursley I."/>
            <person name="Horton D.L."/>
            <person name="Alikhan N.F."/>
            <person name="Baker D."/>
            <person name="Gharbi K."/>
            <person name="Hall N."/>
            <person name="Watson M."/>
            <person name="Adriaenssens E.M."/>
            <person name="Foster-Nyarko E."/>
            <person name="Jarju S."/>
            <person name="Secka A."/>
            <person name="Antonio M."/>
            <person name="Oren A."/>
            <person name="Chaudhuri R.R."/>
            <person name="La Ragione R."/>
            <person name="Hildebrand F."/>
            <person name="Pallen M.J."/>
        </authorList>
    </citation>
    <scope>NUCLEOTIDE SEQUENCE</scope>
    <source>
        <strain evidence="2">8207</strain>
    </source>
</reference>
<dbReference type="EMBL" id="JADINC010000023">
    <property type="protein sequence ID" value="MBO8425142.1"/>
    <property type="molecule type" value="Genomic_DNA"/>
</dbReference>
<name>A0A9D9DEE6_9PROT</name>
<dbReference type="AlphaFoldDB" id="A0A9D9DEE6"/>
<comment type="caution">
    <text evidence="2">The sequence shown here is derived from an EMBL/GenBank/DDBJ whole genome shotgun (WGS) entry which is preliminary data.</text>
</comment>
<evidence type="ECO:0000313" key="2">
    <source>
        <dbReference type="EMBL" id="MBO8425142.1"/>
    </source>
</evidence>
<keyword evidence="1" id="KW-0732">Signal</keyword>
<dbReference type="Proteomes" id="UP000823630">
    <property type="component" value="Unassembled WGS sequence"/>
</dbReference>
<evidence type="ECO:0000313" key="3">
    <source>
        <dbReference type="Proteomes" id="UP000823630"/>
    </source>
</evidence>